<dbReference type="PANTHER" id="PTHR43591">
    <property type="entry name" value="METHYLTRANSFERASE"/>
    <property type="match status" value="1"/>
</dbReference>
<reference evidence="2 3" key="1">
    <citation type="submission" date="2024-09" db="EMBL/GenBank/DDBJ databases">
        <title>Itraconazole resistance in Madurella fahalii resulting from another homologue of gene encoding cytochrome P450 14-alpha sterol demethylase (CYP51).</title>
        <authorList>
            <person name="Yoshioka I."/>
            <person name="Fahal A.H."/>
            <person name="Kaneko S."/>
            <person name="Yaguchi T."/>
        </authorList>
    </citation>
    <scope>NUCLEOTIDE SEQUENCE [LARGE SCALE GENOMIC DNA]</scope>
    <source>
        <strain evidence="2 3">IFM 68171</strain>
    </source>
</reference>
<dbReference type="SUPFAM" id="SSF53335">
    <property type="entry name" value="S-adenosyl-L-methionine-dependent methyltransferases"/>
    <property type="match status" value="1"/>
</dbReference>
<dbReference type="Gene3D" id="3.40.50.150">
    <property type="entry name" value="Vaccinia Virus protein VP39"/>
    <property type="match status" value="1"/>
</dbReference>
<proteinExistence type="inferred from homology"/>
<dbReference type="CDD" id="cd02440">
    <property type="entry name" value="AdoMet_MTases"/>
    <property type="match status" value="1"/>
</dbReference>
<dbReference type="GeneID" id="98172674"/>
<dbReference type="PANTHER" id="PTHR43591:SF10">
    <property type="entry name" value="ABC TRANSMEMBRANE TYPE-1 DOMAIN-CONTAINING PROTEIN-RELATED"/>
    <property type="match status" value="1"/>
</dbReference>
<dbReference type="RefSeq" id="XP_070913452.1">
    <property type="nucleotide sequence ID" value="XM_071057351.1"/>
</dbReference>
<organism evidence="2 3">
    <name type="scientific">Madurella fahalii</name>
    <dbReference type="NCBI Taxonomy" id="1157608"/>
    <lineage>
        <taxon>Eukaryota</taxon>
        <taxon>Fungi</taxon>
        <taxon>Dikarya</taxon>
        <taxon>Ascomycota</taxon>
        <taxon>Pezizomycotina</taxon>
        <taxon>Sordariomycetes</taxon>
        <taxon>Sordariomycetidae</taxon>
        <taxon>Sordariales</taxon>
        <taxon>Sordariales incertae sedis</taxon>
        <taxon>Madurella</taxon>
    </lineage>
</organism>
<dbReference type="InterPro" id="IPR029063">
    <property type="entry name" value="SAM-dependent_MTases_sf"/>
</dbReference>
<comment type="similarity">
    <text evidence="1">Belongs to the methyltransferase superfamily. LaeA methyltransferase family.</text>
</comment>
<keyword evidence="3" id="KW-1185">Reference proteome</keyword>
<evidence type="ECO:0000256" key="1">
    <source>
        <dbReference type="ARBA" id="ARBA00038158"/>
    </source>
</evidence>
<accession>A0ABQ0G1U8</accession>
<dbReference type="Pfam" id="PF13489">
    <property type="entry name" value="Methyltransf_23"/>
    <property type="match status" value="1"/>
</dbReference>
<gene>
    <name evidence="2" type="ORF">MFIFM68171_01929</name>
</gene>
<sequence>MATKGDISVIEEAVKAKPPTAIEIDVDVEVDVDVDLVNDAGESVYESSYATSLASSVQNYPVEHGRRYHAFRAGRYSRPNDEQEMERLFLLHEIMTRVQGGLYSAPIDKERTKRILDIGTGTGVWAISIADEFPNATIIGNDLSANQPNFVPANVRFEVDDVEDAWVHPKEFSWIFCRYMAASILDWPNLVTNIYENLEPGGWCEFQDFDLQYYSDDGSLKPDDALLVWISTLLDAARALGRDPNPGSKLQGWVQKAGFVNVVHRRYKIPFGPWARDPLLKEIGAYNFMQVDNGLEGLSLRLFTSVLRWEEAEIKALLERVRADLRNPRIHAMFDFHVVYGQKPE</sequence>
<evidence type="ECO:0008006" key="4">
    <source>
        <dbReference type="Google" id="ProtNLM"/>
    </source>
</evidence>
<dbReference type="Proteomes" id="UP001628179">
    <property type="component" value="Unassembled WGS sequence"/>
</dbReference>
<evidence type="ECO:0000313" key="2">
    <source>
        <dbReference type="EMBL" id="GAB1311719.1"/>
    </source>
</evidence>
<comment type="caution">
    <text evidence="2">The sequence shown here is derived from an EMBL/GenBank/DDBJ whole genome shotgun (WGS) entry which is preliminary data.</text>
</comment>
<dbReference type="EMBL" id="BAAFSV010000001">
    <property type="protein sequence ID" value="GAB1311719.1"/>
    <property type="molecule type" value="Genomic_DNA"/>
</dbReference>
<evidence type="ECO:0000313" key="3">
    <source>
        <dbReference type="Proteomes" id="UP001628179"/>
    </source>
</evidence>
<name>A0ABQ0G1U8_9PEZI</name>
<protein>
    <recommendedName>
        <fullName evidence="4">Methyltransferase</fullName>
    </recommendedName>
</protein>